<keyword evidence="1" id="KW-1133">Transmembrane helix</keyword>
<keyword evidence="1" id="KW-0812">Transmembrane</keyword>
<feature type="transmembrane region" description="Helical" evidence="1">
    <location>
        <begin position="127"/>
        <end position="152"/>
    </location>
</feature>
<evidence type="ECO:0000313" key="3">
    <source>
        <dbReference type="Proteomes" id="UP000316425"/>
    </source>
</evidence>
<dbReference type="Proteomes" id="UP000316425">
    <property type="component" value="Unassembled WGS sequence"/>
</dbReference>
<accession>A0A556P6S5</accession>
<sequence>MTFLLGIWDYLLVFLLAAVPWFEIGLIIPVSILAGMNAFWVAILAFSGNLLTVYLLIIFFDRLKGWFLRKKKKEQNDQEDAGRYARANRMWEKYGVSGLLLAGPLITGSHIAAGAAILFGAAKRRALYWSTISLGLWTIVFTVASIYGIGWFTDINL</sequence>
<evidence type="ECO:0000256" key="1">
    <source>
        <dbReference type="SAM" id="Phobius"/>
    </source>
</evidence>
<feature type="transmembrane region" description="Helical" evidence="1">
    <location>
        <begin position="99"/>
        <end position="121"/>
    </location>
</feature>
<dbReference type="Pfam" id="PF06695">
    <property type="entry name" value="Sm_multidrug_ex"/>
    <property type="match status" value="1"/>
</dbReference>
<evidence type="ECO:0000313" key="2">
    <source>
        <dbReference type="EMBL" id="TSJ60093.1"/>
    </source>
</evidence>
<keyword evidence="3" id="KW-1185">Reference proteome</keyword>
<feature type="transmembrane region" description="Helical" evidence="1">
    <location>
        <begin position="38"/>
        <end position="60"/>
    </location>
</feature>
<dbReference type="EMBL" id="VMHE01000036">
    <property type="protein sequence ID" value="TSJ60093.1"/>
    <property type="molecule type" value="Genomic_DNA"/>
</dbReference>
<dbReference type="InterPro" id="IPR009577">
    <property type="entry name" value="Sm_multidrug_ex"/>
</dbReference>
<protein>
    <submittedName>
        <fullName evidence="2">Small multi-drug export protein</fullName>
    </submittedName>
</protein>
<proteinExistence type="predicted"/>
<organism evidence="2 3">
    <name type="scientific">Allobacillus salarius</name>
    <dbReference type="NCBI Taxonomy" id="1955272"/>
    <lineage>
        <taxon>Bacteria</taxon>
        <taxon>Bacillati</taxon>
        <taxon>Bacillota</taxon>
        <taxon>Bacilli</taxon>
        <taxon>Bacillales</taxon>
        <taxon>Bacillaceae</taxon>
        <taxon>Allobacillus</taxon>
    </lineage>
</organism>
<comment type="caution">
    <text evidence="2">The sequence shown here is derived from an EMBL/GenBank/DDBJ whole genome shotgun (WGS) entry which is preliminary data.</text>
</comment>
<dbReference type="RefSeq" id="WP_144089619.1">
    <property type="nucleotide sequence ID" value="NZ_VMHE01000036.1"/>
</dbReference>
<dbReference type="OrthoDB" id="6400183at2"/>
<reference evidence="2 3" key="1">
    <citation type="submission" date="2019-07" db="EMBL/GenBank/DDBJ databases">
        <title>Allobacillus sp. nov. SKP isolated from shrimp paste of Euphausiacea.</title>
        <authorList>
            <person name="Kanchanasin P."/>
            <person name="Tanasupawat S."/>
            <person name="Shi W."/>
            <person name="Wu L."/>
            <person name="Ma J."/>
        </authorList>
    </citation>
    <scope>NUCLEOTIDE SEQUENCE [LARGE SCALE GENOMIC DNA]</scope>
    <source>
        <strain evidence="2 3">SKP4-8</strain>
    </source>
</reference>
<gene>
    <name evidence="2" type="ORF">FPQ13_12290</name>
</gene>
<feature type="transmembrane region" description="Helical" evidence="1">
    <location>
        <begin position="7"/>
        <end position="32"/>
    </location>
</feature>
<keyword evidence="1" id="KW-0472">Membrane</keyword>
<dbReference type="AlphaFoldDB" id="A0A556P6S5"/>
<name>A0A556P6S5_9BACI</name>